<dbReference type="PANTHER" id="PTHR31672">
    <property type="entry name" value="BNACNNG10540D PROTEIN"/>
    <property type="match status" value="1"/>
</dbReference>
<organism evidence="2 3">
    <name type="scientific">Heracleum sosnowskyi</name>
    <dbReference type="NCBI Taxonomy" id="360622"/>
    <lineage>
        <taxon>Eukaryota</taxon>
        <taxon>Viridiplantae</taxon>
        <taxon>Streptophyta</taxon>
        <taxon>Embryophyta</taxon>
        <taxon>Tracheophyta</taxon>
        <taxon>Spermatophyta</taxon>
        <taxon>Magnoliopsida</taxon>
        <taxon>eudicotyledons</taxon>
        <taxon>Gunneridae</taxon>
        <taxon>Pentapetalae</taxon>
        <taxon>asterids</taxon>
        <taxon>campanulids</taxon>
        <taxon>Apiales</taxon>
        <taxon>Apiaceae</taxon>
        <taxon>Apioideae</taxon>
        <taxon>apioid superclade</taxon>
        <taxon>Tordylieae</taxon>
        <taxon>Tordyliinae</taxon>
        <taxon>Heracleum</taxon>
    </lineage>
</organism>
<dbReference type="EMBL" id="JAUIZM010000006">
    <property type="protein sequence ID" value="KAK1380045.1"/>
    <property type="molecule type" value="Genomic_DNA"/>
</dbReference>
<dbReference type="AlphaFoldDB" id="A0AAD8I7F4"/>
<feature type="domain" description="F-box" evidence="1">
    <location>
        <begin position="18"/>
        <end position="58"/>
    </location>
</feature>
<accession>A0AAD8I7F4</accession>
<dbReference type="Pfam" id="PF00646">
    <property type="entry name" value="F-box"/>
    <property type="match status" value="1"/>
</dbReference>
<evidence type="ECO:0000313" key="3">
    <source>
        <dbReference type="Proteomes" id="UP001237642"/>
    </source>
</evidence>
<dbReference type="InterPro" id="IPR036047">
    <property type="entry name" value="F-box-like_dom_sf"/>
</dbReference>
<gene>
    <name evidence="2" type="ORF">POM88_026789</name>
</gene>
<name>A0AAD8I7F4_9APIA</name>
<reference evidence="2" key="2">
    <citation type="submission" date="2023-05" db="EMBL/GenBank/DDBJ databases">
        <authorList>
            <person name="Schelkunov M.I."/>
        </authorList>
    </citation>
    <scope>NUCLEOTIDE SEQUENCE</scope>
    <source>
        <strain evidence="2">Hsosn_3</strain>
        <tissue evidence="2">Leaf</tissue>
    </source>
</reference>
<comment type="caution">
    <text evidence="2">The sequence shown here is derived from an EMBL/GenBank/DDBJ whole genome shotgun (WGS) entry which is preliminary data.</text>
</comment>
<sequence>MDESEKRKITWELILSKFTDDLWIEIFLRLPIKSLLRFKSVSKSWFSIISSHRFAKSHLETAPEDDEIFIAQHEVYHGILLDSCFSLFHLDSWRVLRNLEFPYSQGEYPLESVTSKLVGSDCGIVCVSVNLSYWPVSKKAFDIYLWNPATQHSKLIPPYTIIPDNDLTIGTLGFGFDHIDLDFKLVRVVCTLSTEIYSSNRNGWRTIESRPTDTPSRNGFHVFHGFLLALGNNNNSMMAFNLNKEVFICDITLPVGSFRDAESDVQTCITDFMDTITVIIPLLNKGIIKLWTLDDEACVCRGGVKASWTNVLSIDVGVPLLFVKGFLNSDQFLLIEQIMGDMFLCNWRSGVTTEVPTDPYVEIGEIFNYRKSMFSLVGFKRIKWEASFPRLQDSSD</sequence>
<dbReference type="PANTHER" id="PTHR31672:SF13">
    <property type="entry name" value="F-BOX PROTEIN CPR30-LIKE"/>
    <property type="match status" value="1"/>
</dbReference>
<dbReference type="InterPro" id="IPR050796">
    <property type="entry name" value="SCF_F-box_component"/>
</dbReference>
<dbReference type="Pfam" id="PF08268">
    <property type="entry name" value="FBA_3"/>
    <property type="match status" value="1"/>
</dbReference>
<dbReference type="Proteomes" id="UP001237642">
    <property type="component" value="Unassembled WGS sequence"/>
</dbReference>
<dbReference type="Gene3D" id="1.20.1280.50">
    <property type="match status" value="1"/>
</dbReference>
<dbReference type="NCBIfam" id="TIGR01640">
    <property type="entry name" value="F_box_assoc_1"/>
    <property type="match status" value="1"/>
</dbReference>
<reference evidence="2" key="1">
    <citation type="submission" date="2023-02" db="EMBL/GenBank/DDBJ databases">
        <title>Genome of toxic invasive species Heracleum sosnowskyi carries increased number of genes despite the absence of recent whole-genome duplications.</title>
        <authorList>
            <person name="Schelkunov M."/>
            <person name="Shtratnikova V."/>
            <person name="Makarenko M."/>
            <person name="Klepikova A."/>
            <person name="Omelchenko D."/>
            <person name="Novikova G."/>
            <person name="Obukhova E."/>
            <person name="Bogdanov V."/>
            <person name="Penin A."/>
            <person name="Logacheva M."/>
        </authorList>
    </citation>
    <scope>NUCLEOTIDE SEQUENCE</scope>
    <source>
        <strain evidence="2">Hsosn_3</strain>
        <tissue evidence="2">Leaf</tissue>
    </source>
</reference>
<keyword evidence="3" id="KW-1185">Reference proteome</keyword>
<proteinExistence type="predicted"/>
<dbReference type="InterPro" id="IPR017451">
    <property type="entry name" value="F-box-assoc_interact_dom"/>
</dbReference>
<dbReference type="CDD" id="cd22157">
    <property type="entry name" value="F-box_AtFBW1-like"/>
    <property type="match status" value="1"/>
</dbReference>
<protein>
    <submittedName>
        <fullName evidence="2">F-box domain-containing protein</fullName>
    </submittedName>
</protein>
<evidence type="ECO:0000313" key="2">
    <source>
        <dbReference type="EMBL" id="KAK1380045.1"/>
    </source>
</evidence>
<dbReference type="InterPro" id="IPR013187">
    <property type="entry name" value="F-box-assoc_dom_typ3"/>
</dbReference>
<dbReference type="InterPro" id="IPR001810">
    <property type="entry name" value="F-box_dom"/>
</dbReference>
<evidence type="ECO:0000259" key="1">
    <source>
        <dbReference type="SMART" id="SM00256"/>
    </source>
</evidence>
<dbReference type="SUPFAM" id="SSF81383">
    <property type="entry name" value="F-box domain"/>
    <property type="match status" value="1"/>
</dbReference>
<dbReference type="SMART" id="SM00256">
    <property type="entry name" value="FBOX"/>
    <property type="match status" value="1"/>
</dbReference>